<name>A0A6A2Z1R1_HIBSY</name>
<keyword evidence="2" id="KW-1185">Reference proteome</keyword>
<evidence type="ECO:0000313" key="2">
    <source>
        <dbReference type="Proteomes" id="UP000436088"/>
    </source>
</evidence>
<dbReference type="AlphaFoldDB" id="A0A6A2Z1R1"/>
<protein>
    <submittedName>
        <fullName evidence="1">Uncharacterized protein</fullName>
    </submittedName>
</protein>
<accession>A0A6A2Z1R1</accession>
<sequence>MVLMAEDCGSWFLLQQFDWQSPKLNALAAPHPLGQQSANPLFINFGINMVSTETLPVYGCRDLPHLWVSQVNESHGDGEGRGVIGRRRREGNIVAHCMAVVSGTDSEDSFWFEEAPDCVELKALEDRRGWLRFKLIFEGYAVLHSLYLVLSSLAGDVSMQLVFWSEKMNGQLLGVTVLLS</sequence>
<dbReference type="Proteomes" id="UP000436088">
    <property type="component" value="Unassembled WGS sequence"/>
</dbReference>
<comment type="caution">
    <text evidence="1">The sequence shown here is derived from an EMBL/GenBank/DDBJ whole genome shotgun (WGS) entry which is preliminary data.</text>
</comment>
<proteinExistence type="predicted"/>
<dbReference type="EMBL" id="VEPZ02001228">
    <property type="protein sequence ID" value="KAE8685798.1"/>
    <property type="molecule type" value="Genomic_DNA"/>
</dbReference>
<reference evidence="1" key="1">
    <citation type="submission" date="2019-09" db="EMBL/GenBank/DDBJ databases">
        <title>Draft genome information of white flower Hibiscus syriacus.</title>
        <authorList>
            <person name="Kim Y.-M."/>
        </authorList>
    </citation>
    <scope>NUCLEOTIDE SEQUENCE [LARGE SCALE GENOMIC DNA]</scope>
    <source>
        <strain evidence="1">YM2019G1</strain>
    </source>
</reference>
<evidence type="ECO:0000313" key="1">
    <source>
        <dbReference type="EMBL" id="KAE8685798.1"/>
    </source>
</evidence>
<gene>
    <name evidence="1" type="ORF">F3Y22_tig00111092pilonHSYRG00060</name>
</gene>
<organism evidence="1 2">
    <name type="scientific">Hibiscus syriacus</name>
    <name type="common">Rose of Sharon</name>
    <dbReference type="NCBI Taxonomy" id="106335"/>
    <lineage>
        <taxon>Eukaryota</taxon>
        <taxon>Viridiplantae</taxon>
        <taxon>Streptophyta</taxon>
        <taxon>Embryophyta</taxon>
        <taxon>Tracheophyta</taxon>
        <taxon>Spermatophyta</taxon>
        <taxon>Magnoliopsida</taxon>
        <taxon>eudicotyledons</taxon>
        <taxon>Gunneridae</taxon>
        <taxon>Pentapetalae</taxon>
        <taxon>rosids</taxon>
        <taxon>malvids</taxon>
        <taxon>Malvales</taxon>
        <taxon>Malvaceae</taxon>
        <taxon>Malvoideae</taxon>
        <taxon>Hibiscus</taxon>
    </lineage>
</organism>